<reference evidence="2 3" key="1">
    <citation type="journal article" date="2019" name="Sci. Rep.">
        <title>A high-quality genome of Eragrostis curvula grass provides insights into Poaceae evolution and supports new strategies to enhance forage quality.</title>
        <authorList>
            <person name="Carballo J."/>
            <person name="Santos B.A.C.M."/>
            <person name="Zappacosta D."/>
            <person name="Garbus I."/>
            <person name="Selva J.P."/>
            <person name="Gallo C.A."/>
            <person name="Diaz A."/>
            <person name="Albertini E."/>
            <person name="Caccamo M."/>
            <person name="Echenique V."/>
        </authorList>
    </citation>
    <scope>NUCLEOTIDE SEQUENCE [LARGE SCALE GENOMIC DNA]</scope>
    <source>
        <strain evidence="3">cv. Victoria</strain>
        <tissue evidence="2">Leaf</tissue>
    </source>
</reference>
<accession>A0A5J9VNC3</accession>
<dbReference type="PANTHER" id="PTHR15002">
    <property type="entry name" value="RIBOSOMAL BIOGENESIS PROTEIN LAS1L"/>
    <property type="match status" value="1"/>
</dbReference>
<evidence type="ECO:0000313" key="2">
    <source>
        <dbReference type="EMBL" id="TVU36550.1"/>
    </source>
</evidence>
<dbReference type="PANTHER" id="PTHR15002:SF0">
    <property type="entry name" value="RIBOSOMAL BIOGENESIS PROTEIN LAS1L"/>
    <property type="match status" value="1"/>
</dbReference>
<gene>
    <name evidence="2" type="ORF">EJB05_18488</name>
</gene>
<dbReference type="GO" id="GO:0000470">
    <property type="term" value="P:maturation of LSU-rRNA"/>
    <property type="evidence" value="ECO:0007669"/>
    <property type="project" value="TreeGrafter"/>
</dbReference>
<comment type="caution">
    <text evidence="2">The sequence shown here is derived from an EMBL/GenBank/DDBJ whole genome shotgun (WGS) entry which is preliminary data.</text>
</comment>
<dbReference type="Gramene" id="TVU36550">
    <property type="protein sequence ID" value="TVU36550"/>
    <property type="gene ID" value="EJB05_18488"/>
</dbReference>
<sequence>EAIDAGGRARSEEGNVSGGQIAKNTLSAITFTSWSRSVSESGSTKIKTATPLGPTCQLNRDILAGFSRVQTSDSRLALAPMAAAAEAGAPPEAEAAGSHGGAGGLSTGRKLVPWSSWAEWLFVRDGLFSPYPAAALRRIAAWRSRGSLPVPVDVTASFVEIRMRDPFFRSGMAGDDTLESDEMLAMLYSMAIMRLVNGFVENPHKKTGRSISELAEAVGIPRVLVDIRHESSHRTLPSLRLLRLASIKAFDWLRCIYWDRQTNSIPDPQVELRLRLHEIAHFLKINDSKKSKSGSKRKHAPESTESGDMQETDCVPENDSSHVLISNSDMKIVLLKLSEKEPRLLLSALKSVIEMIEAEEELKDKGESYACLSDKSSKMKLLCSLVLWLVKNIKELKNSGYIGLVHEIGVLSSDKNAVPRFCLSKLLQKLLSLTTIGETCIIDAALLLIEMVNNKNVKEKLRKLPVLSLERLAKVSLPSESRTTLNEQEPNEKVTEMMEMFKSQLKRRNNACLAENGSEGLSNRWSIAKSWTPCPIGTVPCSFSSATVLPAFDVTTNNGPENAMLEHHENLEDGDHSERFQPQSEELEDESMLEVPTPPREQEIPDMPELTLPLKGRLLVGGVWKQMTEEELLFMKSEMKILL</sequence>
<feature type="region of interest" description="Disordered" evidence="1">
    <location>
        <begin position="571"/>
        <end position="606"/>
    </location>
</feature>
<dbReference type="InterPro" id="IPR007174">
    <property type="entry name" value="Las1"/>
</dbReference>
<feature type="region of interest" description="Disordered" evidence="1">
    <location>
        <begin position="289"/>
        <end position="313"/>
    </location>
</feature>
<proteinExistence type="predicted"/>
<organism evidence="2 3">
    <name type="scientific">Eragrostis curvula</name>
    <name type="common">weeping love grass</name>
    <dbReference type="NCBI Taxonomy" id="38414"/>
    <lineage>
        <taxon>Eukaryota</taxon>
        <taxon>Viridiplantae</taxon>
        <taxon>Streptophyta</taxon>
        <taxon>Embryophyta</taxon>
        <taxon>Tracheophyta</taxon>
        <taxon>Spermatophyta</taxon>
        <taxon>Magnoliopsida</taxon>
        <taxon>Liliopsida</taxon>
        <taxon>Poales</taxon>
        <taxon>Poaceae</taxon>
        <taxon>PACMAD clade</taxon>
        <taxon>Chloridoideae</taxon>
        <taxon>Eragrostideae</taxon>
        <taxon>Eragrostidinae</taxon>
        <taxon>Eragrostis</taxon>
    </lineage>
</organism>
<name>A0A5J9VNC3_9POAL</name>
<protein>
    <submittedName>
        <fullName evidence="2">Uncharacterized protein</fullName>
    </submittedName>
</protein>
<dbReference type="GO" id="GO:0004519">
    <property type="term" value="F:endonuclease activity"/>
    <property type="evidence" value="ECO:0007669"/>
    <property type="project" value="InterPro"/>
</dbReference>
<dbReference type="GO" id="GO:0030687">
    <property type="term" value="C:preribosome, large subunit precursor"/>
    <property type="evidence" value="ECO:0007669"/>
    <property type="project" value="TreeGrafter"/>
</dbReference>
<keyword evidence="3" id="KW-1185">Reference proteome</keyword>
<dbReference type="EMBL" id="RWGY01000009">
    <property type="protein sequence ID" value="TVU36550.1"/>
    <property type="molecule type" value="Genomic_DNA"/>
</dbReference>
<dbReference type="GO" id="GO:0090730">
    <property type="term" value="C:Las1 complex"/>
    <property type="evidence" value="ECO:0007669"/>
    <property type="project" value="InterPro"/>
</dbReference>
<evidence type="ECO:0000256" key="1">
    <source>
        <dbReference type="SAM" id="MobiDB-lite"/>
    </source>
</evidence>
<feature type="non-terminal residue" evidence="2">
    <location>
        <position position="1"/>
    </location>
</feature>
<evidence type="ECO:0000313" key="3">
    <source>
        <dbReference type="Proteomes" id="UP000324897"/>
    </source>
</evidence>
<dbReference type="OrthoDB" id="10263222at2759"/>
<dbReference type="AlphaFoldDB" id="A0A5J9VNC3"/>
<dbReference type="Proteomes" id="UP000324897">
    <property type="component" value="Unassembled WGS sequence"/>
</dbReference>
<dbReference type="Pfam" id="PF04031">
    <property type="entry name" value="Las1"/>
    <property type="match status" value="1"/>
</dbReference>
<dbReference type="GO" id="GO:0000460">
    <property type="term" value="P:maturation of 5.8S rRNA"/>
    <property type="evidence" value="ECO:0007669"/>
    <property type="project" value="TreeGrafter"/>
</dbReference>